<evidence type="ECO:0008006" key="3">
    <source>
        <dbReference type="Google" id="ProtNLM"/>
    </source>
</evidence>
<keyword evidence="2" id="KW-1185">Reference proteome</keyword>
<dbReference type="EMBL" id="FPJE01000007">
    <property type="protein sequence ID" value="SFW41516.1"/>
    <property type="molecule type" value="Genomic_DNA"/>
</dbReference>
<sequence>MRYYLCCGIGLFLVLMACKKEPAKAVADVLQNKDVAAVSEAKVGPAKVDMNISVFLDLSDRIDPEKYPNPAMEFYERDLGYINAVTRTFENHVLHKKIREINDYLQIYLDPEPADKTLNAKIRSLNTGFNRYNAHKDSILETSRKYDSITRIIYETAIADQDFVGSDIWGFFKTKVKSLCVRKGFRNVLVVLTDGYIYHENTRIKQRNRTSYFTPQDIRREGLNSGKWMKRKEEGDYGLIPAIDGLDSLEVLVLGINPDKKNPYEADVMVSYWGEWLLAMGVRRFEIKTALLPADMNKIIVEFLSDNP</sequence>
<evidence type="ECO:0000313" key="2">
    <source>
        <dbReference type="Proteomes" id="UP000182248"/>
    </source>
</evidence>
<reference evidence="1 2" key="1">
    <citation type="submission" date="2016-11" db="EMBL/GenBank/DDBJ databases">
        <authorList>
            <person name="Jaros S."/>
            <person name="Januszkiewicz K."/>
            <person name="Wedrychowicz H."/>
        </authorList>
    </citation>
    <scope>NUCLEOTIDE SEQUENCE [LARGE SCALE GENOMIC DNA]</scope>
    <source>
        <strain evidence="1 2">CGMCC 1.12145</strain>
    </source>
</reference>
<dbReference type="PROSITE" id="PS51257">
    <property type="entry name" value="PROKAR_LIPOPROTEIN"/>
    <property type="match status" value="1"/>
</dbReference>
<accession>A0A1K1P1S0</accession>
<protein>
    <recommendedName>
        <fullName evidence="3">VWFA domain-containing protein</fullName>
    </recommendedName>
</protein>
<organism evidence="1 2">
    <name type="scientific">Sinomicrobium oceani</name>
    <dbReference type="NCBI Taxonomy" id="1150368"/>
    <lineage>
        <taxon>Bacteria</taxon>
        <taxon>Pseudomonadati</taxon>
        <taxon>Bacteroidota</taxon>
        <taxon>Flavobacteriia</taxon>
        <taxon>Flavobacteriales</taxon>
        <taxon>Flavobacteriaceae</taxon>
        <taxon>Sinomicrobium</taxon>
    </lineage>
</organism>
<dbReference type="OrthoDB" id="945646at2"/>
<dbReference type="AlphaFoldDB" id="A0A1K1P1S0"/>
<name>A0A1K1P1S0_9FLAO</name>
<evidence type="ECO:0000313" key="1">
    <source>
        <dbReference type="EMBL" id="SFW41516.1"/>
    </source>
</evidence>
<gene>
    <name evidence="1" type="ORF">SAMN02927921_01553</name>
</gene>
<dbReference type="RefSeq" id="WP_072316787.1">
    <property type="nucleotide sequence ID" value="NZ_FPJE01000007.1"/>
</dbReference>
<dbReference type="STRING" id="1150368.SAMN02927921_01553"/>
<proteinExistence type="predicted"/>
<dbReference type="Proteomes" id="UP000182248">
    <property type="component" value="Unassembled WGS sequence"/>
</dbReference>